<name>A0A562ZUQ8_9BURK</name>
<accession>A0A562ZUQ8</accession>
<gene>
    <name evidence="2" type="ORF">FN976_06410</name>
</gene>
<dbReference type="Proteomes" id="UP000318199">
    <property type="component" value="Unassembled WGS sequence"/>
</dbReference>
<comment type="caution">
    <text evidence="2">The sequence shown here is derived from an EMBL/GenBank/DDBJ whole genome shotgun (WGS) entry which is preliminary data.</text>
</comment>
<keyword evidence="3" id="KW-1185">Reference proteome</keyword>
<evidence type="ECO:0000313" key="3">
    <source>
        <dbReference type="Proteomes" id="UP000318199"/>
    </source>
</evidence>
<dbReference type="RefSeq" id="WP_145892141.1">
    <property type="nucleotide sequence ID" value="NZ_VOBQ01000004.1"/>
</dbReference>
<dbReference type="Pfam" id="PF20075">
    <property type="entry name" value="DUF6471"/>
    <property type="match status" value="1"/>
</dbReference>
<feature type="domain" description="DUF6471" evidence="1">
    <location>
        <begin position="26"/>
        <end position="70"/>
    </location>
</feature>
<sequence>MSAFYEREARRLIRDVKNKQAKPGKPFAYEDLADLLRRQGMKISRQSLTNKITRGTFSLAFAMEVLALLGENRIDIPPLPAAEKAKIPRR</sequence>
<dbReference type="OrthoDB" id="9009595at2"/>
<proteinExistence type="predicted"/>
<dbReference type="InterPro" id="IPR045526">
    <property type="entry name" value="DUF6471"/>
</dbReference>
<dbReference type="AlphaFoldDB" id="A0A562ZUQ8"/>
<evidence type="ECO:0000313" key="2">
    <source>
        <dbReference type="EMBL" id="TWO72329.1"/>
    </source>
</evidence>
<protein>
    <recommendedName>
        <fullName evidence="1">DUF6471 domain-containing protein</fullName>
    </recommendedName>
</protein>
<dbReference type="EMBL" id="VOBQ01000004">
    <property type="protein sequence ID" value="TWO72329.1"/>
    <property type="molecule type" value="Genomic_DNA"/>
</dbReference>
<organism evidence="2 3">
    <name type="scientific">Caenimonas sedimenti</name>
    <dbReference type="NCBI Taxonomy" id="2596921"/>
    <lineage>
        <taxon>Bacteria</taxon>
        <taxon>Pseudomonadati</taxon>
        <taxon>Pseudomonadota</taxon>
        <taxon>Betaproteobacteria</taxon>
        <taxon>Burkholderiales</taxon>
        <taxon>Comamonadaceae</taxon>
        <taxon>Caenimonas</taxon>
    </lineage>
</organism>
<reference evidence="2 3" key="1">
    <citation type="submission" date="2019-07" db="EMBL/GenBank/DDBJ databases">
        <title>Caenimonas sedimenti sp. nov., isolated from activated sludge.</title>
        <authorList>
            <person name="Xu J."/>
        </authorList>
    </citation>
    <scope>NUCLEOTIDE SEQUENCE [LARGE SCALE GENOMIC DNA]</scope>
    <source>
        <strain evidence="2 3">HX-9-20</strain>
    </source>
</reference>
<evidence type="ECO:0000259" key="1">
    <source>
        <dbReference type="Pfam" id="PF20075"/>
    </source>
</evidence>